<evidence type="ECO:0000256" key="5">
    <source>
        <dbReference type="ARBA" id="ARBA00022884"/>
    </source>
</evidence>
<dbReference type="InterPro" id="IPR036394">
    <property type="entry name" value="Ribosomal_uL22_sf"/>
</dbReference>
<evidence type="ECO:0000256" key="13">
    <source>
        <dbReference type="RuleBase" id="RU004008"/>
    </source>
</evidence>
<keyword evidence="7 10" id="KW-0687">Ribonucleoprotein</keyword>
<comment type="function">
    <text evidence="8">This protein binds specifically to 23S rRNA; its binding is stimulated by other ribosomal proteins, e.g. L4, L17, and L20. It is important during the early stages of 50S assembly. It makes multiple contacts with different domains of the 23S rRNA in the assembled 50S subunit and ribosome.</text>
</comment>
<dbReference type="RefSeq" id="WP_008516320.1">
    <property type="nucleotide sequence ID" value="NZ_ACJM01000006.1"/>
</dbReference>
<comment type="similarity">
    <text evidence="2 10 11">Belongs to the universal ribosomal protein uL22 family.</text>
</comment>
<keyword evidence="15" id="KW-1185">Reference proteome</keyword>
<dbReference type="PANTHER" id="PTHR13501">
    <property type="entry name" value="CHLOROPLAST 50S RIBOSOMAL PROTEIN L22-RELATED"/>
    <property type="match status" value="1"/>
</dbReference>
<reference evidence="14 15" key="1">
    <citation type="submission" date="2009-02" db="EMBL/GenBank/DDBJ databases">
        <title>Sequencing of the draft genome and assembly of Dethiobacter alkaliphilus AHT 1.</title>
        <authorList>
            <consortium name="US DOE Joint Genome Institute (JGI-PGF)"/>
            <person name="Lucas S."/>
            <person name="Copeland A."/>
            <person name="Lapidus A."/>
            <person name="Glavina del Rio T."/>
            <person name="Dalin E."/>
            <person name="Tice H."/>
            <person name="Bruce D."/>
            <person name="Goodwin L."/>
            <person name="Pitluck S."/>
            <person name="Larimer F."/>
            <person name="Land M.L."/>
            <person name="Hauser L."/>
            <person name="Muyzer G."/>
        </authorList>
    </citation>
    <scope>NUCLEOTIDE SEQUENCE [LARGE SCALE GENOMIC DNA]</scope>
    <source>
        <strain evidence="14 15">AHT 1</strain>
    </source>
</reference>
<comment type="subunit">
    <text evidence="3 10 12">Part of the 50S ribosomal subunit.</text>
</comment>
<dbReference type="Gene3D" id="3.90.470.10">
    <property type="entry name" value="Ribosomal protein L22/L17"/>
    <property type="match status" value="1"/>
</dbReference>
<keyword evidence="5 10" id="KW-0694">RNA-binding</keyword>
<keyword evidence="6 10" id="KW-0689">Ribosomal protein</keyword>
<comment type="caution">
    <text evidence="14">The sequence shown here is derived from an EMBL/GenBank/DDBJ whole genome shotgun (WGS) entry which is preliminary data.</text>
</comment>
<dbReference type="InterPro" id="IPR001063">
    <property type="entry name" value="Ribosomal_uL22"/>
</dbReference>
<name>C0GGA9_DETAL</name>
<evidence type="ECO:0000256" key="6">
    <source>
        <dbReference type="ARBA" id="ARBA00022980"/>
    </source>
</evidence>
<evidence type="ECO:0000256" key="4">
    <source>
        <dbReference type="ARBA" id="ARBA00022730"/>
    </source>
</evidence>
<protein>
    <recommendedName>
        <fullName evidence="9 10">Large ribosomal subunit protein uL22</fullName>
    </recommendedName>
</protein>
<dbReference type="EMBL" id="ACJM01000006">
    <property type="protein sequence ID" value="EEG77798.1"/>
    <property type="molecule type" value="Genomic_DNA"/>
</dbReference>
<dbReference type="AlphaFoldDB" id="C0GGA9"/>
<dbReference type="NCBIfam" id="TIGR01044">
    <property type="entry name" value="rplV_bact"/>
    <property type="match status" value="1"/>
</dbReference>
<evidence type="ECO:0000256" key="9">
    <source>
        <dbReference type="ARBA" id="ARBA00035207"/>
    </source>
</evidence>
<dbReference type="GO" id="GO:0006412">
    <property type="term" value="P:translation"/>
    <property type="evidence" value="ECO:0007669"/>
    <property type="project" value="UniProtKB-UniRule"/>
</dbReference>
<comment type="function">
    <text evidence="10 13">This protein binds specifically to 23S rRNA; its binding is stimulated by other ribosomal proteins, e.g., L4, L17, and L20. It is important during the early stages of 50S assembly. It makes multiple contacts with different domains of the 23S rRNA in the assembled 50S subunit and ribosome.</text>
</comment>
<gene>
    <name evidence="10" type="primary">rplV</name>
    <name evidence="14" type="ORF">DealDRAFT_1518</name>
</gene>
<dbReference type="GO" id="GO:0022625">
    <property type="term" value="C:cytosolic large ribosomal subunit"/>
    <property type="evidence" value="ECO:0007669"/>
    <property type="project" value="TreeGrafter"/>
</dbReference>
<evidence type="ECO:0000256" key="7">
    <source>
        <dbReference type="ARBA" id="ARBA00023274"/>
    </source>
</evidence>
<dbReference type="eggNOG" id="COG0091">
    <property type="taxonomic scope" value="Bacteria"/>
</dbReference>
<evidence type="ECO:0000256" key="12">
    <source>
        <dbReference type="RuleBase" id="RU004006"/>
    </source>
</evidence>
<comment type="function">
    <text evidence="1 10">The globular domain of the protein is located near the polypeptide exit tunnel on the outside of the subunit, while an extended beta-hairpin is found that lines the wall of the exit tunnel in the center of the 70S ribosome.</text>
</comment>
<dbReference type="HAMAP" id="MF_01331_B">
    <property type="entry name" value="Ribosomal_uL22_B"/>
    <property type="match status" value="1"/>
</dbReference>
<evidence type="ECO:0000313" key="14">
    <source>
        <dbReference type="EMBL" id="EEG77798.1"/>
    </source>
</evidence>
<evidence type="ECO:0000256" key="10">
    <source>
        <dbReference type="HAMAP-Rule" id="MF_01331"/>
    </source>
</evidence>
<evidence type="ECO:0000256" key="3">
    <source>
        <dbReference type="ARBA" id="ARBA00011838"/>
    </source>
</evidence>
<dbReference type="GO" id="GO:0003735">
    <property type="term" value="F:structural constituent of ribosome"/>
    <property type="evidence" value="ECO:0007669"/>
    <property type="project" value="InterPro"/>
</dbReference>
<sequence>MEAKAVAKYIRMSPRKARLVVDQIRGRNAQEAMAILKMTPNKPAEPIYKVLHSAVANAEHNYEMNKDNLYVAQAFVDQGPVLKRFRPRARGMASRIRKPTSHITIVLRENKEG</sequence>
<proteinExistence type="inferred from homology"/>
<dbReference type="Pfam" id="PF00237">
    <property type="entry name" value="Ribosomal_L22"/>
    <property type="match status" value="1"/>
</dbReference>
<dbReference type="FunFam" id="3.90.470.10:FF:000011">
    <property type="entry name" value="50S ribosomal protein L22"/>
    <property type="match status" value="1"/>
</dbReference>
<evidence type="ECO:0000256" key="8">
    <source>
        <dbReference type="ARBA" id="ARBA00025084"/>
    </source>
</evidence>
<evidence type="ECO:0000256" key="11">
    <source>
        <dbReference type="RuleBase" id="RU004005"/>
    </source>
</evidence>
<accession>C0GGA9</accession>
<dbReference type="STRING" id="555088.DealDRAFT_1518"/>
<dbReference type="GO" id="GO:0019843">
    <property type="term" value="F:rRNA binding"/>
    <property type="evidence" value="ECO:0007669"/>
    <property type="project" value="UniProtKB-UniRule"/>
</dbReference>
<dbReference type="Proteomes" id="UP000006443">
    <property type="component" value="Unassembled WGS sequence"/>
</dbReference>
<evidence type="ECO:0000313" key="15">
    <source>
        <dbReference type="Proteomes" id="UP000006443"/>
    </source>
</evidence>
<keyword evidence="4 10" id="KW-0699">rRNA-binding</keyword>
<dbReference type="InterPro" id="IPR047867">
    <property type="entry name" value="Ribosomal_uL22_bac/org-type"/>
</dbReference>
<dbReference type="OrthoDB" id="9805969at2"/>
<dbReference type="CDD" id="cd00336">
    <property type="entry name" value="Ribosomal_L22"/>
    <property type="match status" value="1"/>
</dbReference>
<organism evidence="14 15">
    <name type="scientific">Dethiobacter alkaliphilus AHT 1</name>
    <dbReference type="NCBI Taxonomy" id="555088"/>
    <lineage>
        <taxon>Bacteria</taxon>
        <taxon>Bacillati</taxon>
        <taxon>Bacillota</taxon>
        <taxon>Dethiobacteria</taxon>
        <taxon>Dethiobacterales</taxon>
        <taxon>Dethiobacteraceae</taxon>
        <taxon>Dethiobacter</taxon>
    </lineage>
</organism>
<dbReference type="PANTHER" id="PTHR13501:SF8">
    <property type="entry name" value="LARGE RIBOSOMAL SUBUNIT PROTEIN UL22M"/>
    <property type="match status" value="1"/>
</dbReference>
<evidence type="ECO:0000256" key="1">
    <source>
        <dbReference type="ARBA" id="ARBA00003478"/>
    </source>
</evidence>
<evidence type="ECO:0000256" key="2">
    <source>
        <dbReference type="ARBA" id="ARBA00009451"/>
    </source>
</evidence>
<dbReference type="SUPFAM" id="SSF54843">
    <property type="entry name" value="Ribosomal protein L22"/>
    <property type="match status" value="1"/>
</dbReference>
<dbReference type="InterPro" id="IPR005727">
    <property type="entry name" value="Ribosomal_uL22_bac/chlpt-type"/>
</dbReference>